<reference evidence="1" key="1">
    <citation type="submission" date="2018-11" db="EMBL/GenBank/DDBJ databases">
        <title>The sequence and de novo assembly of Larimichthys crocea genome using PacBio and Hi-C technologies.</title>
        <authorList>
            <person name="Xu P."/>
            <person name="Chen B."/>
            <person name="Zhou Z."/>
            <person name="Ke Q."/>
            <person name="Wu Y."/>
            <person name="Bai H."/>
            <person name="Pu F."/>
        </authorList>
    </citation>
    <scope>NUCLEOTIDE SEQUENCE</scope>
    <source>
        <tissue evidence="1">Muscle</tissue>
    </source>
</reference>
<keyword evidence="2" id="KW-1185">Reference proteome</keyword>
<evidence type="ECO:0000313" key="1">
    <source>
        <dbReference type="EMBL" id="TMS02733.1"/>
    </source>
</evidence>
<dbReference type="EMBL" id="CM011696">
    <property type="protein sequence ID" value="TMS02733.1"/>
    <property type="molecule type" value="Genomic_DNA"/>
</dbReference>
<comment type="caution">
    <text evidence="1">The sequence shown here is derived from an EMBL/GenBank/DDBJ whole genome shotgun (WGS) entry which is preliminary data.</text>
</comment>
<gene>
    <name evidence="1" type="ORF">E3U43_020713</name>
</gene>
<evidence type="ECO:0000313" key="2">
    <source>
        <dbReference type="Proteomes" id="UP000793456"/>
    </source>
</evidence>
<dbReference type="Proteomes" id="UP000793456">
    <property type="component" value="Chromosome XXIII"/>
</dbReference>
<proteinExistence type="predicted"/>
<sequence length="911" mass="105737">MAEDGKEESVATDDESDHTAADGTGSLNNTMVEEGSTLLRRMEICVAEAEKRSGKNAVNMQETFTVYLIETRPMDAVVEGRNPAPDALWRRYSEFELLRNYLIVTYPYIVVPPLPEKRAEFVWHKLSADNMDPDFVERRRVGLENFLLRVASHPVLSNDQILYHFLTEEHGWKEVVYETGFQAKADSRLRALSATFRVRNPDKRFMEMKHYSDELQSHTSQLLRARARVADRLYGVYKVHGNYGRVFSEWSAIEKEMGDGLQSAGHHMDAYAASIDDILEEEEHYADQMKEYLFYAEALRAVCRKHELTQFELEMASQDLISKKQQREELATGIVRTFSFKGMTNKLFGQEAPEQREARLKLLEELIAEGEETVKEKTLECDPVNKPVIMDGHEDEEFAVFVALHAGALQSSGIPQTYWRSLHHKITNEIYDAGEVFGIMQVQQEEDGEDGENEEEEKKKKKGNPGAVISCKVVVTRESGLQASEPDSVFLVDHAWTYHVETARQQLEQVPGLLPRMASLMGVDFHGEAPDPDTVELVMESMWKYNQTYHLSQGSAEEKVPVWYVMDEFGSQTIVRENKEQLPLETQPCTVPEDKILKVYSQMSQVTNNLTHPRFQMTEEEEEADIIWNYNHIKDYRKLSEERPHVMLNQFPCESIVTVKDCLASVARRLKGGPAPDWLPETFNLQTELPQFIKHYHLRHQRLELFRERTTTGSVVCKYLEDPVLFRREEVGMVKFDIRYMLMLRSVQPLRLYAYKVFWLRFANRPFSLDHFDDYQKHFTVMNYADGVELKQVHYDEFIPMFEEQYPQYPWKEVEAELFKSFRELFEAASSRPAPYGICHYPSSRAIYAIDLMLKWSTGQNGERVMKPQILELNFSPDCARACLYHPSFYNHMFQTLFLDQPEQCPVTQIA</sequence>
<name>A0ACD3Q6D4_LARCR</name>
<protein>
    <submittedName>
        <fullName evidence="1">Uncharacterized protein</fullName>
    </submittedName>
</protein>
<accession>A0ACD3Q6D4</accession>
<organism evidence="1 2">
    <name type="scientific">Larimichthys crocea</name>
    <name type="common">Large yellow croaker</name>
    <name type="synonym">Pseudosciaena crocea</name>
    <dbReference type="NCBI Taxonomy" id="215358"/>
    <lineage>
        <taxon>Eukaryota</taxon>
        <taxon>Metazoa</taxon>
        <taxon>Chordata</taxon>
        <taxon>Craniata</taxon>
        <taxon>Vertebrata</taxon>
        <taxon>Euteleostomi</taxon>
        <taxon>Actinopterygii</taxon>
        <taxon>Neopterygii</taxon>
        <taxon>Teleostei</taxon>
        <taxon>Neoteleostei</taxon>
        <taxon>Acanthomorphata</taxon>
        <taxon>Eupercaria</taxon>
        <taxon>Sciaenidae</taxon>
        <taxon>Larimichthys</taxon>
    </lineage>
</organism>